<dbReference type="Proteomes" id="UP000297295">
    <property type="component" value="Unassembled WGS sequence"/>
</dbReference>
<dbReference type="OrthoDB" id="108721at2157"/>
<keyword evidence="3" id="KW-1185">Reference proteome</keyword>
<dbReference type="SUPFAM" id="SSF160113">
    <property type="entry name" value="YegP-like"/>
    <property type="match status" value="1"/>
</dbReference>
<dbReference type="Gene3D" id="3.30.160.160">
    <property type="entry name" value="YegP-like"/>
    <property type="match status" value="1"/>
</dbReference>
<dbReference type="InterPro" id="IPR051141">
    <property type="entry name" value="UPF0339_domain"/>
</dbReference>
<dbReference type="InterPro" id="IPR036913">
    <property type="entry name" value="YegP-like_sf"/>
</dbReference>
<sequence>MPKFEVFTDKSGKYRFRLKAPNGEIIAVGQAYASKAGCMNGIESVRKNAPVADIVEIEEPEDIES</sequence>
<organism evidence="2 3">
    <name type="scientific">Methanolobus halotolerans</name>
    <dbReference type="NCBI Taxonomy" id="2052935"/>
    <lineage>
        <taxon>Archaea</taxon>
        <taxon>Methanobacteriati</taxon>
        <taxon>Methanobacteriota</taxon>
        <taxon>Stenosarchaea group</taxon>
        <taxon>Methanomicrobia</taxon>
        <taxon>Methanosarcinales</taxon>
        <taxon>Methanosarcinaceae</taxon>
        <taxon>Methanolobus</taxon>
    </lineage>
</organism>
<evidence type="ECO:0000313" key="3">
    <source>
        <dbReference type="Proteomes" id="UP000297295"/>
    </source>
</evidence>
<proteinExistence type="predicted"/>
<accession>A0A4E0Q8M3</accession>
<dbReference type="Pfam" id="PF07411">
    <property type="entry name" value="DUF1508"/>
    <property type="match status" value="1"/>
</dbReference>
<dbReference type="PANTHER" id="PTHR40606:SF1">
    <property type="entry name" value="UPF0339 PROTEIN YEGP"/>
    <property type="match status" value="1"/>
</dbReference>
<name>A0A4E0Q8M3_9EURY</name>
<dbReference type="InterPro" id="IPR010879">
    <property type="entry name" value="DUF1508"/>
</dbReference>
<reference evidence="2 3" key="1">
    <citation type="submission" date="2017-11" db="EMBL/GenBank/DDBJ databases">
        <title>Isolation and Characterization of Methanogenic Archaea from Saline Meromictic Lake at Siberia.</title>
        <authorList>
            <person name="Shen Y."/>
            <person name="Huang H.-H."/>
            <person name="Lai M.-C."/>
            <person name="Chen S.-C."/>
        </authorList>
    </citation>
    <scope>NUCLEOTIDE SEQUENCE [LARGE SCALE GENOMIC DNA]</scope>
    <source>
        <strain evidence="2 3">SY-01</strain>
    </source>
</reference>
<comment type="caution">
    <text evidence="2">The sequence shown here is derived from an EMBL/GenBank/DDBJ whole genome shotgun (WGS) entry which is preliminary data.</text>
</comment>
<dbReference type="EMBL" id="PGGK01000001">
    <property type="protein sequence ID" value="TGC11324.1"/>
    <property type="molecule type" value="Genomic_DNA"/>
</dbReference>
<feature type="domain" description="DUF1508" evidence="1">
    <location>
        <begin position="9"/>
        <end position="56"/>
    </location>
</feature>
<dbReference type="PANTHER" id="PTHR40606">
    <property type="match status" value="1"/>
</dbReference>
<gene>
    <name evidence="2" type="ORF">CUN85_00080</name>
</gene>
<dbReference type="AlphaFoldDB" id="A0A4E0Q8M3"/>
<protein>
    <submittedName>
        <fullName evidence="2">DUF1508 domain-containing protein</fullName>
    </submittedName>
</protein>
<evidence type="ECO:0000313" key="2">
    <source>
        <dbReference type="EMBL" id="TGC11324.1"/>
    </source>
</evidence>
<dbReference type="RefSeq" id="WP_135387753.1">
    <property type="nucleotide sequence ID" value="NZ_PGGK01000001.1"/>
</dbReference>
<evidence type="ECO:0000259" key="1">
    <source>
        <dbReference type="Pfam" id="PF07411"/>
    </source>
</evidence>